<reference evidence="2" key="2">
    <citation type="submission" date="2015-03" db="EMBL/GenBank/DDBJ databases">
        <authorList>
            <consortium name="Pathogen Informatics"/>
            <person name="Murphy D."/>
        </authorList>
    </citation>
    <scope>NUCLEOTIDE SEQUENCE</scope>
    <source>
        <strain evidence="2">N09902308</strain>
    </source>
</reference>
<sequence length="53" mass="5642">MSLSQSSFRPLSAFVMNSHTSPRMPLMMSATSEMMSAMAAATNSANLASNLRS</sequence>
<evidence type="ECO:0000313" key="2">
    <source>
        <dbReference type="EMBL" id="COW95554.1"/>
    </source>
</evidence>
<name>A0A0T7PTF6_MYCTX</name>
<reference evidence="3 4" key="3">
    <citation type="submission" date="2015-03" db="EMBL/GenBank/DDBJ databases">
        <authorList>
            <consortium name="Pathogen Informatics"/>
        </authorList>
    </citation>
    <scope>NUCLEOTIDE SEQUENCE [LARGE SCALE GENOMIC DNA]</scope>
    <source>
        <strain evidence="3">K00500041</strain>
        <strain evidence="4">N09902308</strain>
    </source>
</reference>
<accession>A0A0T7PTF6</accession>
<dbReference type="Proteomes" id="UP000038802">
    <property type="component" value="Unassembled WGS sequence"/>
</dbReference>
<dbReference type="EMBL" id="CSBK01000110">
    <property type="protein sequence ID" value="COW95554.1"/>
    <property type="molecule type" value="Genomic_DNA"/>
</dbReference>
<protein>
    <submittedName>
        <fullName evidence="1">Uncharacterized protein</fullName>
    </submittedName>
</protein>
<proteinExistence type="predicted"/>
<organism evidence="1 3">
    <name type="scientific">Mycobacterium tuberculosis</name>
    <dbReference type="NCBI Taxonomy" id="1773"/>
    <lineage>
        <taxon>Bacteria</taxon>
        <taxon>Bacillati</taxon>
        <taxon>Actinomycetota</taxon>
        <taxon>Actinomycetes</taxon>
        <taxon>Mycobacteriales</taxon>
        <taxon>Mycobacteriaceae</taxon>
        <taxon>Mycobacterium</taxon>
        <taxon>Mycobacterium tuberculosis complex</taxon>
    </lineage>
</organism>
<evidence type="ECO:0000313" key="1">
    <source>
        <dbReference type="EMBL" id="COV94670.1"/>
    </source>
</evidence>
<dbReference type="Proteomes" id="UP000039021">
    <property type="component" value="Unassembled WGS sequence"/>
</dbReference>
<reference evidence="1" key="1">
    <citation type="submission" date="2015-03" db="EMBL/GenBank/DDBJ databases">
        <authorList>
            <person name="Murphy D."/>
        </authorList>
    </citation>
    <scope>NUCLEOTIDE SEQUENCE [LARGE SCALE GENOMIC DNA]</scope>
    <source>
        <strain evidence="1">K00500041</strain>
    </source>
</reference>
<gene>
    <name evidence="1" type="ORF">ERS007703_02365</name>
    <name evidence="2" type="ORF">ERS007739_00397</name>
</gene>
<evidence type="ECO:0000313" key="3">
    <source>
        <dbReference type="Proteomes" id="UP000038802"/>
    </source>
</evidence>
<dbReference type="EMBL" id="CSAE01000252">
    <property type="protein sequence ID" value="COV94670.1"/>
    <property type="molecule type" value="Genomic_DNA"/>
</dbReference>
<evidence type="ECO:0000313" key="4">
    <source>
        <dbReference type="Proteomes" id="UP000039021"/>
    </source>
</evidence>
<dbReference type="AlphaFoldDB" id="A0A0T7PTF6"/>